<evidence type="ECO:0000256" key="1">
    <source>
        <dbReference type="ARBA" id="ARBA00001974"/>
    </source>
</evidence>
<dbReference type="AlphaFoldDB" id="A0A165QHS1"/>
<evidence type="ECO:0000313" key="7">
    <source>
        <dbReference type="EMBL" id="KZW03638.1"/>
    </source>
</evidence>
<dbReference type="Pfam" id="PF01565">
    <property type="entry name" value="FAD_binding_4"/>
    <property type="match status" value="1"/>
</dbReference>
<evidence type="ECO:0000313" key="8">
    <source>
        <dbReference type="Proteomes" id="UP000077266"/>
    </source>
</evidence>
<dbReference type="Proteomes" id="UP000077266">
    <property type="component" value="Unassembled WGS sequence"/>
</dbReference>
<keyword evidence="5" id="KW-0560">Oxidoreductase</keyword>
<dbReference type="InterPro" id="IPR036318">
    <property type="entry name" value="FAD-bd_PCMH-like_sf"/>
</dbReference>
<dbReference type="InterPro" id="IPR016169">
    <property type="entry name" value="FAD-bd_PCMH_sub2"/>
</dbReference>
<dbReference type="GO" id="GO:0071949">
    <property type="term" value="F:FAD binding"/>
    <property type="evidence" value="ECO:0007669"/>
    <property type="project" value="InterPro"/>
</dbReference>
<dbReference type="GO" id="GO:0016491">
    <property type="term" value="F:oxidoreductase activity"/>
    <property type="evidence" value="ECO:0007669"/>
    <property type="project" value="UniProtKB-KW"/>
</dbReference>
<feature type="domain" description="FAD-binding PCMH-type" evidence="6">
    <location>
        <begin position="37"/>
        <end position="204"/>
    </location>
</feature>
<dbReference type="PANTHER" id="PTHR42973">
    <property type="entry name" value="BINDING OXIDOREDUCTASE, PUTATIVE (AFU_ORTHOLOGUE AFUA_1G17690)-RELATED"/>
    <property type="match status" value="1"/>
</dbReference>
<gene>
    <name evidence="7" type="ORF">EXIGLDRAFT_721818</name>
</gene>
<comment type="similarity">
    <text evidence="2">Belongs to the oxygen-dependent FAD-linked oxidoreductase family.</text>
</comment>
<name>A0A165QHS1_EXIGL</name>
<dbReference type="Gene3D" id="3.40.462.20">
    <property type="match status" value="1"/>
</dbReference>
<evidence type="ECO:0000259" key="6">
    <source>
        <dbReference type="PROSITE" id="PS51387"/>
    </source>
</evidence>
<reference evidence="7 8" key="1">
    <citation type="journal article" date="2016" name="Mol. Biol. Evol.">
        <title>Comparative Genomics of Early-Diverging Mushroom-Forming Fungi Provides Insights into the Origins of Lignocellulose Decay Capabilities.</title>
        <authorList>
            <person name="Nagy L.G."/>
            <person name="Riley R."/>
            <person name="Tritt A."/>
            <person name="Adam C."/>
            <person name="Daum C."/>
            <person name="Floudas D."/>
            <person name="Sun H."/>
            <person name="Yadav J.S."/>
            <person name="Pangilinan J."/>
            <person name="Larsson K.H."/>
            <person name="Matsuura K."/>
            <person name="Barry K."/>
            <person name="Labutti K."/>
            <person name="Kuo R."/>
            <person name="Ohm R.A."/>
            <person name="Bhattacharya S.S."/>
            <person name="Shirouzu T."/>
            <person name="Yoshinaga Y."/>
            <person name="Martin F.M."/>
            <person name="Grigoriev I.V."/>
            <person name="Hibbett D.S."/>
        </authorList>
    </citation>
    <scope>NUCLEOTIDE SEQUENCE [LARGE SCALE GENOMIC DNA]</scope>
    <source>
        <strain evidence="7 8">HHB12029</strain>
    </source>
</reference>
<dbReference type="STRING" id="1314781.A0A165QHS1"/>
<comment type="cofactor">
    <cofactor evidence="1">
        <name>FAD</name>
        <dbReference type="ChEBI" id="CHEBI:57692"/>
    </cofactor>
</comment>
<dbReference type="PROSITE" id="PS51387">
    <property type="entry name" value="FAD_PCMH"/>
    <property type="match status" value="1"/>
</dbReference>
<dbReference type="InterPro" id="IPR006094">
    <property type="entry name" value="Oxid_FAD_bind_N"/>
</dbReference>
<dbReference type="SUPFAM" id="SSF56176">
    <property type="entry name" value="FAD-binding/transporter-associated domain-like"/>
    <property type="match status" value="1"/>
</dbReference>
<dbReference type="Gene3D" id="3.30.465.10">
    <property type="match status" value="1"/>
</dbReference>
<evidence type="ECO:0000256" key="3">
    <source>
        <dbReference type="ARBA" id="ARBA00022630"/>
    </source>
</evidence>
<keyword evidence="3" id="KW-0285">Flavoprotein</keyword>
<dbReference type="Gene3D" id="3.30.43.10">
    <property type="entry name" value="Uridine Diphospho-n-acetylenolpyruvylglucosamine Reductase, domain 2"/>
    <property type="match status" value="1"/>
</dbReference>
<dbReference type="InterPro" id="IPR050416">
    <property type="entry name" value="FAD-linked_Oxidoreductase"/>
</dbReference>
<dbReference type="OrthoDB" id="415825at2759"/>
<protein>
    <submittedName>
        <fullName evidence="7">FAD-binding domain-containing protein</fullName>
    </submittedName>
</protein>
<keyword evidence="4" id="KW-0274">FAD</keyword>
<organism evidence="7 8">
    <name type="scientific">Exidia glandulosa HHB12029</name>
    <dbReference type="NCBI Taxonomy" id="1314781"/>
    <lineage>
        <taxon>Eukaryota</taxon>
        <taxon>Fungi</taxon>
        <taxon>Dikarya</taxon>
        <taxon>Basidiomycota</taxon>
        <taxon>Agaricomycotina</taxon>
        <taxon>Agaricomycetes</taxon>
        <taxon>Auriculariales</taxon>
        <taxon>Exidiaceae</taxon>
        <taxon>Exidia</taxon>
    </lineage>
</organism>
<sequence length="458" mass="48634">MAANITEEFRAQFTGEIVTPADGAAYEAAIARWAKNAARKAAAVVYPKSTADIALALQLELPVAVRGGAHSASGASSCEGGLVIDLSRHFTDVRVDVEKQLAYVGGGAVWKTVDEAAIKHGLATVGGTVNHTGVGGLVLGGGYGWLTARHGLAIDNFVQATVVTASGEVVTASDSSNADLMNALRGGGCNFGVVTEFVLRLHPQRPTVYCGPLVFPGAPELLDPLRERLAAWWSTAGDDEAAIFGVAPAPGGGPPVFVFIVFYNGDEDEGKKRIQPFLDLNPIVNGATTIPYEAVNGIQNDGVPWGGNVYMKGTGTVLTELLQPSDTRLRDLVTIQQANNPAGAVLFEFFPLHNVVSRDKEGAHAFRGRATNNVLCVVQWKDGDTKMETGAGVLARDLVSTVGDASVSYGNYDDDPAVRTESKARRQFGDAYEHLQNVKARYDPGLRFDRWFPIVPKA</sequence>
<accession>A0A165QHS1</accession>
<dbReference type="EMBL" id="KV425883">
    <property type="protein sequence ID" value="KZW03638.1"/>
    <property type="molecule type" value="Genomic_DNA"/>
</dbReference>
<evidence type="ECO:0000256" key="5">
    <source>
        <dbReference type="ARBA" id="ARBA00023002"/>
    </source>
</evidence>
<evidence type="ECO:0000256" key="4">
    <source>
        <dbReference type="ARBA" id="ARBA00022827"/>
    </source>
</evidence>
<proteinExistence type="inferred from homology"/>
<dbReference type="InterPro" id="IPR016166">
    <property type="entry name" value="FAD-bd_PCMH"/>
</dbReference>
<dbReference type="InParanoid" id="A0A165QHS1"/>
<keyword evidence="8" id="KW-1185">Reference proteome</keyword>
<dbReference type="InterPro" id="IPR016167">
    <property type="entry name" value="FAD-bd_PCMH_sub1"/>
</dbReference>
<dbReference type="PANTHER" id="PTHR42973:SF39">
    <property type="entry name" value="FAD-BINDING PCMH-TYPE DOMAIN-CONTAINING PROTEIN"/>
    <property type="match status" value="1"/>
</dbReference>
<evidence type="ECO:0000256" key="2">
    <source>
        <dbReference type="ARBA" id="ARBA00005466"/>
    </source>
</evidence>